<dbReference type="InterPro" id="IPR007863">
    <property type="entry name" value="Peptidase_M16_C"/>
</dbReference>
<feature type="chain" id="PRO_5012762361" evidence="3">
    <location>
        <begin position="31"/>
        <end position="948"/>
    </location>
</feature>
<dbReference type="GO" id="GO:0008237">
    <property type="term" value="F:metallopeptidase activity"/>
    <property type="evidence" value="ECO:0007669"/>
    <property type="project" value="UniProtKB-KW"/>
</dbReference>
<evidence type="ECO:0000256" key="3">
    <source>
        <dbReference type="SAM" id="SignalP"/>
    </source>
</evidence>
<dbReference type="InterPro" id="IPR050361">
    <property type="entry name" value="MPP/UQCRC_Complex"/>
</dbReference>
<feature type="domain" description="Peptidase M16 N-terminal" evidence="4">
    <location>
        <begin position="55"/>
        <end position="170"/>
    </location>
</feature>
<dbReference type="GO" id="GO:0046872">
    <property type="term" value="F:metal ion binding"/>
    <property type="evidence" value="ECO:0007669"/>
    <property type="project" value="InterPro"/>
</dbReference>
<evidence type="ECO:0000313" key="7">
    <source>
        <dbReference type="Proteomes" id="UP000215595"/>
    </source>
</evidence>
<dbReference type="InterPro" id="IPR011765">
    <property type="entry name" value="Pept_M16_N"/>
</dbReference>
<gene>
    <name evidence="6" type="ORF">B7Z01_04620</name>
</gene>
<feature type="signal peptide" evidence="3">
    <location>
        <begin position="1"/>
        <end position="30"/>
    </location>
</feature>
<keyword evidence="3" id="KW-0732">Signal</keyword>
<sequence length="948" mass="100798">MMPSIKSRLKSAAAALALITAFGASAPALAQTAPAAIEVPPLGFQKRTLPNGMDVYTSRDTTTSNVTVQVWYRVGGKDDPEGRSGFAHLFEHLMFKATKDFPDETFDRLTEDVGGNNNAFTGDDVTGYYQTIPANHLERLIFAEASRLSSLVVDEAVFESERDVVKEEYRQGILASPYGRLFGLFMAATVYEESPYRRGVIGSLENLDAATIEDVRRFHATYYRPDNAFLIVAGNFDQAQLDGWIDQYLAPIPNPDRPLPENNVVEPEPTGPREATFHAPNVPLPAVVLAWPTVAYREADRIPLTVLDGILSTGESSRLYRSLVYEQQIAAQAASNPEFLQQAGYLSAYAIMAGGETPETGIAAIRAEIARLRDEPVTEAELTEAKNELVANALRGRETVEDRATVLGQVLIATGDASVADREIALIQAVTAADIQRVAREYLTDQRALTVRYLNADDANPPTAQVTEVSAPVTVEELAPVGEIFTLLPEDQRAALPEPGEPVSPTTPPVADFRLDNGLRVLVVEKEGLPLVSARLNFDAGSAHEAPGKAGLASMTAGLLTQGTATRTAPQIATEIEQLGAQIGAGAGPDFTNVYANAPADVFPQAVALMADLVRNPAFAAEELERQRTQTLDALRISLSTPGPVAAQAAARVVYGEAPYGAPGSGTLTTLPALTREDVAAFHAARYRPSDATVVFSGAIDEAEARALAQTAFGDWRGAGPATEAVQPAGERLPTRIVVIDQPGAGQAAVVAALRGVSRTDADYFPLTLGNTLLGGSFTSRLNQEIRIKRGLSYGTRSSLGARADPGLFTASAQTRNDAAVEVAGLILAEIERLSTTQPTASELTTRQAILTGAFGGQLETVDGLGGLVAGLALYDLPMSELADYVGKVEAIDGPAVQAAFAEHLPVDRASLVIVGDAAQFIDALRARYPQVEVIPLTALNLDRAALQ</sequence>
<keyword evidence="2" id="KW-0378">Hydrolase</keyword>
<feature type="domain" description="Peptidase M16 C-terminal" evidence="5">
    <location>
        <begin position="674"/>
        <end position="849"/>
    </location>
</feature>
<keyword evidence="2" id="KW-0645">Protease</keyword>
<dbReference type="InterPro" id="IPR011249">
    <property type="entry name" value="Metalloenz_LuxS/M16"/>
</dbReference>
<name>A0A258FR70_9CAUL</name>
<evidence type="ECO:0000313" key="6">
    <source>
        <dbReference type="EMBL" id="OYX34826.1"/>
    </source>
</evidence>
<feature type="domain" description="Peptidase M16 C-terminal" evidence="5">
    <location>
        <begin position="210"/>
        <end position="389"/>
    </location>
</feature>
<protein>
    <submittedName>
        <fullName evidence="6">Peptidase M16</fullName>
    </submittedName>
</protein>
<dbReference type="Gene3D" id="3.30.830.10">
    <property type="entry name" value="Metalloenzyme, LuxS/M16 peptidase-like"/>
    <property type="match status" value="4"/>
</dbReference>
<comment type="caution">
    <text evidence="6">The sequence shown here is derived from an EMBL/GenBank/DDBJ whole genome shotgun (WGS) entry which is preliminary data.</text>
</comment>
<dbReference type="Pfam" id="PF05193">
    <property type="entry name" value="Peptidase_M16_C"/>
    <property type="match status" value="2"/>
</dbReference>
<comment type="similarity">
    <text evidence="1">Belongs to the peptidase M16 family.</text>
</comment>
<proteinExistence type="inferred from homology"/>
<evidence type="ECO:0000256" key="2">
    <source>
        <dbReference type="ARBA" id="ARBA00023049"/>
    </source>
</evidence>
<evidence type="ECO:0000259" key="4">
    <source>
        <dbReference type="Pfam" id="PF00675"/>
    </source>
</evidence>
<evidence type="ECO:0000256" key="1">
    <source>
        <dbReference type="ARBA" id="ARBA00007261"/>
    </source>
</evidence>
<dbReference type="AlphaFoldDB" id="A0A258FR70"/>
<reference evidence="6 7" key="1">
    <citation type="submission" date="2017-03" db="EMBL/GenBank/DDBJ databases">
        <title>Lifting the veil on microbial sulfur biogeochemistry in mining wastewaters.</title>
        <authorList>
            <person name="Kantor R.S."/>
            <person name="Colenbrander Nelson T."/>
            <person name="Marshall S."/>
            <person name="Bennett D."/>
            <person name="Apte S."/>
            <person name="Camacho D."/>
            <person name="Thomas B.C."/>
            <person name="Warren L.A."/>
            <person name="Banfield J.F."/>
        </authorList>
    </citation>
    <scope>NUCLEOTIDE SEQUENCE [LARGE SCALE GENOMIC DNA]</scope>
    <source>
        <strain evidence="6">32-69-9</strain>
    </source>
</reference>
<evidence type="ECO:0000259" key="5">
    <source>
        <dbReference type="Pfam" id="PF05193"/>
    </source>
</evidence>
<organism evidence="6 7">
    <name type="scientific">Brevundimonas subvibrioides</name>
    <dbReference type="NCBI Taxonomy" id="74313"/>
    <lineage>
        <taxon>Bacteria</taxon>
        <taxon>Pseudomonadati</taxon>
        <taxon>Pseudomonadota</taxon>
        <taxon>Alphaproteobacteria</taxon>
        <taxon>Caulobacterales</taxon>
        <taxon>Caulobacteraceae</taxon>
        <taxon>Brevundimonas</taxon>
    </lineage>
</organism>
<dbReference type="Pfam" id="PF00675">
    <property type="entry name" value="Peptidase_M16"/>
    <property type="match status" value="2"/>
</dbReference>
<dbReference type="SUPFAM" id="SSF63411">
    <property type="entry name" value="LuxS/MPP-like metallohydrolase"/>
    <property type="match status" value="4"/>
</dbReference>
<feature type="domain" description="Peptidase M16 N-terminal" evidence="4">
    <location>
        <begin position="521"/>
        <end position="633"/>
    </location>
</feature>
<dbReference type="PANTHER" id="PTHR11851">
    <property type="entry name" value="METALLOPROTEASE"/>
    <property type="match status" value="1"/>
</dbReference>
<keyword evidence="2" id="KW-0482">Metalloprotease</keyword>
<accession>A0A258FR70</accession>
<dbReference type="EMBL" id="NCEB01000007">
    <property type="protein sequence ID" value="OYX34826.1"/>
    <property type="molecule type" value="Genomic_DNA"/>
</dbReference>
<dbReference type="PANTHER" id="PTHR11851:SF49">
    <property type="entry name" value="MITOCHONDRIAL-PROCESSING PEPTIDASE SUBUNIT ALPHA"/>
    <property type="match status" value="1"/>
</dbReference>
<dbReference type="Proteomes" id="UP000215595">
    <property type="component" value="Unassembled WGS sequence"/>
</dbReference>